<reference evidence="2" key="1">
    <citation type="submission" date="2022-07" db="EMBL/GenBank/DDBJ databases">
        <title>Phylogenomic reconstructions and comparative analyses of Kickxellomycotina fungi.</title>
        <authorList>
            <person name="Reynolds N.K."/>
            <person name="Stajich J.E."/>
            <person name="Barry K."/>
            <person name="Grigoriev I.V."/>
            <person name="Crous P."/>
            <person name="Smith M.E."/>
        </authorList>
    </citation>
    <scope>NUCLEOTIDE SEQUENCE</scope>
    <source>
        <strain evidence="2">NBRC 100468</strain>
    </source>
</reference>
<dbReference type="EMBL" id="JANBPU010000284">
    <property type="protein sequence ID" value="KAJ1913131.1"/>
    <property type="molecule type" value="Genomic_DNA"/>
</dbReference>
<accession>A0A9W7ZTF3</accession>
<evidence type="ECO:0000313" key="3">
    <source>
        <dbReference type="Proteomes" id="UP001150538"/>
    </source>
</evidence>
<keyword evidence="3" id="KW-1185">Reference proteome</keyword>
<feature type="transmembrane region" description="Helical" evidence="1">
    <location>
        <begin position="6"/>
        <end position="23"/>
    </location>
</feature>
<name>A0A9W7ZTF3_9FUNG</name>
<gene>
    <name evidence="2" type="ORF">H4219_005333</name>
</gene>
<dbReference type="Proteomes" id="UP001150538">
    <property type="component" value="Unassembled WGS sequence"/>
</dbReference>
<comment type="caution">
    <text evidence="2">The sequence shown here is derived from an EMBL/GenBank/DDBJ whole genome shotgun (WGS) entry which is preliminary data.</text>
</comment>
<evidence type="ECO:0000313" key="2">
    <source>
        <dbReference type="EMBL" id="KAJ1913131.1"/>
    </source>
</evidence>
<sequence length="350" mass="39648">MTFAMAASLLFLGIATVLWWLFLNKTKELLKGTKASIKLNTVAEEILVQLIPVDKSFKAFGESSTKSVTKYIDYYMAFLNMMDNLMRRHGFSKSDTTTLTGKYMKPLTDTFGRMVEYIAYEKQYNEQFDEALQACKSIVDQVEAYMTNTNVHHSARGLMFNLQKLDLCATIALMSFLLSQVFVEKVNNPQAKDNDNVISETHELLLDRIHTLAHEILETGINNLAGVHFRKGQQQQSGKPQKSGEILDMDITVTINGKECLLAYFLTQTADYLCNRKLAKEFGPGLECEDASSAISNTHLSDWEIIIPELKSPNEIIDFIQRFNNQIKSTIQRSSTNYYSCDEGDGEDDD</sequence>
<keyword evidence="1" id="KW-0812">Transmembrane</keyword>
<keyword evidence="1" id="KW-0472">Membrane</keyword>
<dbReference type="AlphaFoldDB" id="A0A9W7ZTF3"/>
<proteinExistence type="predicted"/>
<protein>
    <submittedName>
        <fullName evidence="2">Uncharacterized protein</fullName>
    </submittedName>
</protein>
<evidence type="ECO:0000256" key="1">
    <source>
        <dbReference type="SAM" id="Phobius"/>
    </source>
</evidence>
<organism evidence="2 3">
    <name type="scientific">Mycoemilia scoparia</name>
    <dbReference type="NCBI Taxonomy" id="417184"/>
    <lineage>
        <taxon>Eukaryota</taxon>
        <taxon>Fungi</taxon>
        <taxon>Fungi incertae sedis</taxon>
        <taxon>Zoopagomycota</taxon>
        <taxon>Kickxellomycotina</taxon>
        <taxon>Kickxellomycetes</taxon>
        <taxon>Kickxellales</taxon>
        <taxon>Kickxellaceae</taxon>
        <taxon>Mycoemilia</taxon>
    </lineage>
</organism>
<keyword evidence="1" id="KW-1133">Transmembrane helix</keyword>